<comment type="function">
    <text evidence="6">RNA helicase.</text>
</comment>
<reference evidence="8 9" key="1">
    <citation type="journal article" date="2010" name="Nature">
        <title>Genome sequence of the palaeopolyploid soybean.</title>
        <authorList>
            <person name="Schmutz J."/>
            <person name="Cannon S.B."/>
            <person name="Schlueter J."/>
            <person name="Ma J."/>
            <person name="Mitros T."/>
            <person name="Nelson W."/>
            <person name="Hyten D.L."/>
            <person name="Song Q."/>
            <person name="Thelen J.J."/>
            <person name="Cheng J."/>
            <person name="Xu D."/>
            <person name="Hellsten U."/>
            <person name="May G.D."/>
            <person name="Yu Y."/>
            <person name="Sakurai T."/>
            <person name="Umezawa T."/>
            <person name="Bhattacharyya M.K."/>
            <person name="Sandhu D."/>
            <person name="Valliyodan B."/>
            <person name="Lindquist E."/>
            <person name="Peto M."/>
            <person name="Grant D."/>
            <person name="Shu S."/>
            <person name="Goodstein D."/>
            <person name="Barry K."/>
            <person name="Futrell-Griggs M."/>
            <person name="Abernathy B."/>
            <person name="Du J."/>
            <person name="Tian Z."/>
            <person name="Zhu L."/>
            <person name="Gill N."/>
            <person name="Joshi T."/>
            <person name="Libault M."/>
            <person name="Sethuraman A."/>
            <person name="Zhang X.-C."/>
            <person name="Shinozaki K."/>
            <person name="Nguyen H.T."/>
            <person name="Wing R.A."/>
            <person name="Cregan P."/>
            <person name="Specht J."/>
            <person name="Grimwood J."/>
            <person name="Rokhsar D."/>
            <person name="Stacey G."/>
            <person name="Shoemaker R.C."/>
            <person name="Jackson S.A."/>
        </authorList>
    </citation>
    <scope>NUCLEOTIDE SEQUENCE</scope>
    <source>
        <strain evidence="9">cv. Williams 82</strain>
        <tissue evidence="8">Callus</tissue>
    </source>
</reference>
<dbReference type="Pfam" id="PF00270">
    <property type="entry name" value="DEAD"/>
    <property type="match status" value="1"/>
</dbReference>
<dbReference type="InterPro" id="IPR000629">
    <property type="entry name" value="RNA-helicase_DEAD-box_CS"/>
</dbReference>
<dbReference type="GO" id="GO:0016787">
    <property type="term" value="F:hydrolase activity"/>
    <property type="evidence" value="ECO:0007669"/>
    <property type="project" value="UniProtKB-KW"/>
</dbReference>
<protein>
    <recommendedName>
        <fullName evidence="6">ATP-dependent RNA helicase</fullName>
        <ecNumber evidence="6">3.6.4.13</ecNumber>
    </recommendedName>
</protein>
<dbReference type="OMA" id="RICASLN"/>
<comment type="catalytic activity">
    <reaction evidence="6">
        <text>ATP + H2O = ADP + phosphate + H(+)</text>
        <dbReference type="Rhea" id="RHEA:13065"/>
        <dbReference type="ChEBI" id="CHEBI:15377"/>
        <dbReference type="ChEBI" id="CHEBI:15378"/>
        <dbReference type="ChEBI" id="CHEBI:30616"/>
        <dbReference type="ChEBI" id="CHEBI:43474"/>
        <dbReference type="ChEBI" id="CHEBI:456216"/>
        <dbReference type="EC" id="3.6.4.13"/>
    </reaction>
</comment>
<dbReference type="PROSITE" id="PS00039">
    <property type="entry name" value="DEAD_ATP_HELICASE"/>
    <property type="match status" value="1"/>
</dbReference>
<evidence type="ECO:0000259" key="7">
    <source>
        <dbReference type="PROSITE" id="PS51192"/>
    </source>
</evidence>
<dbReference type="GO" id="GO:0005730">
    <property type="term" value="C:nucleolus"/>
    <property type="evidence" value="ECO:0000318"/>
    <property type="project" value="GO_Central"/>
</dbReference>
<dbReference type="SMR" id="A0A0R0I0S6"/>
<evidence type="ECO:0000256" key="2">
    <source>
        <dbReference type="ARBA" id="ARBA00022801"/>
    </source>
</evidence>
<dbReference type="InParanoid" id="A0A0R0I0S6"/>
<sequence length="254" mass="29100">MDSEFPNKAFKDVNVNAATGFGKTLAFVIPLVEILCRSSSHPKPHLVLAYSYYFFEQCKHCAIQIYRICASLNTCVIDFEREKLFLRKMLNRIFILDEADRLLGMGFQKHITSIITLLPKLQRTSLFSTTQIEAIEELAKARLRNPVRVEVRAEKKNQKMVLHHQNIQNLPKHLQDFTLYFMTCASVDYWGAVLIPCLSLLKGFSLNPLHGKMKQSAREKALASFTSLSNGILLCTDVAVDKYLCFNLKFINIY</sequence>
<dbReference type="SUPFAM" id="SSF52540">
    <property type="entry name" value="P-loop containing nucleoside triphosphate hydrolases"/>
    <property type="match status" value="2"/>
</dbReference>
<evidence type="ECO:0000256" key="1">
    <source>
        <dbReference type="ARBA" id="ARBA00022741"/>
    </source>
</evidence>
<dbReference type="Pfam" id="PF00271">
    <property type="entry name" value="Helicase_C"/>
    <property type="match status" value="1"/>
</dbReference>
<comment type="similarity">
    <text evidence="6">Belongs to the DEAD box helicase family.</text>
</comment>
<evidence type="ECO:0000256" key="4">
    <source>
        <dbReference type="ARBA" id="ARBA00022840"/>
    </source>
</evidence>
<dbReference type="GO" id="GO:0003724">
    <property type="term" value="F:RNA helicase activity"/>
    <property type="evidence" value="ECO:0007669"/>
    <property type="project" value="UniProtKB-EC"/>
</dbReference>
<dbReference type="EC" id="3.6.4.13" evidence="6"/>
<dbReference type="GO" id="GO:0003723">
    <property type="term" value="F:RNA binding"/>
    <property type="evidence" value="ECO:0007669"/>
    <property type="project" value="UniProtKB-UniRule"/>
</dbReference>
<name>A0A0R0I0S6_SOYBN</name>
<dbReference type="Gene3D" id="3.40.50.300">
    <property type="entry name" value="P-loop containing nucleotide triphosphate hydrolases"/>
    <property type="match status" value="3"/>
</dbReference>
<dbReference type="InterPro" id="IPR011545">
    <property type="entry name" value="DEAD/DEAH_box_helicase_dom"/>
</dbReference>
<gene>
    <name evidence="8" type="ORF">GLYMA_10G125300</name>
</gene>
<reference evidence="8" key="3">
    <citation type="submission" date="2018-07" db="EMBL/GenBank/DDBJ databases">
        <title>WGS assembly of Glycine max.</title>
        <authorList>
            <person name="Schmutz J."/>
            <person name="Cannon S."/>
            <person name="Schlueter J."/>
            <person name="Ma J."/>
            <person name="Mitros T."/>
            <person name="Nelson W."/>
            <person name="Hyten D."/>
            <person name="Song Q."/>
            <person name="Thelen J."/>
            <person name="Cheng J."/>
            <person name="Xu D."/>
            <person name="Hellsten U."/>
            <person name="May G."/>
            <person name="Yu Y."/>
            <person name="Sakurai T."/>
            <person name="Umezawa T."/>
            <person name="Bhattacharyya M."/>
            <person name="Sandhu D."/>
            <person name="Valliyodan B."/>
            <person name="Lindquist E."/>
            <person name="Peto M."/>
            <person name="Grant D."/>
            <person name="Shu S."/>
            <person name="Goodstein D."/>
            <person name="Barry K."/>
            <person name="Futrell-Griggs M."/>
            <person name="Abernathy B."/>
            <person name="Du J."/>
            <person name="Tian Z."/>
            <person name="Zhu L."/>
            <person name="Gill N."/>
            <person name="Joshi T."/>
            <person name="Libault M."/>
            <person name="Sethuraman A."/>
            <person name="Zhang X."/>
            <person name="Shinozaki K."/>
            <person name="Nguyen H."/>
            <person name="Wing R."/>
            <person name="Cregan P."/>
            <person name="Specht J."/>
            <person name="Grimwood J."/>
            <person name="Rokhsar D."/>
            <person name="Stacey G."/>
            <person name="Shoemaker R."/>
            <person name="Jackson S."/>
        </authorList>
    </citation>
    <scope>NUCLEOTIDE SEQUENCE</scope>
    <source>
        <tissue evidence="8">Callus</tissue>
    </source>
</reference>
<keyword evidence="10" id="KW-1185">Reference proteome</keyword>
<dbReference type="EnsemblPlants" id="KRH33480">
    <property type="protein sequence ID" value="KRH33480"/>
    <property type="gene ID" value="GLYMA_10G125300"/>
</dbReference>
<dbReference type="InterPro" id="IPR001650">
    <property type="entry name" value="Helicase_C-like"/>
</dbReference>
<dbReference type="Gramene" id="KRH33480">
    <property type="protein sequence ID" value="KRH33480"/>
    <property type="gene ID" value="GLYMA_10G125300"/>
</dbReference>
<dbReference type="PROSITE" id="PS51192">
    <property type="entry name" value="HELICASE_ATP_BIND_1"/>
    <property type="match status" value="1"/>
</dbReference>
<dbReference type="AlphaFoldDB" id="A0A0R0I0S6"/>
<evidence type="ECO:0000256" key="6">
    <source>
        <dbReference type="RuleBase" id="RU365068"/>
    </source>
</evidence>
<dbReference type="EMBL" id="CM000843">
    <property type="protein sequence ID" value="KRH33480.1"/>
    <property type="molecule type" value="Genomic_DNA"/>
</dbReference>
<reference evidence="9" key="2">
    <citation type="submission" date="2018-02" db="UniProtKB">
        <authorList>
            <consortium name="EnsemblPlants"/>
        </authorList>
    </citation>
    <scope>IDENTIFICATION</scope>
    <source>
        <strain evidence="9">Williams 82</strain>
    </source>
</reference>
<proteinExistence type="inferred from homology"/>
<accession>A0A0R0I0S6</accession>
<dbReference type="PANTHER" id="PTHR24031">
    <property type="entry name" value="RNA HELICASE"/>
    <property type="match status" value="1"/>
</dbReference>
<evidence type="ECO:0000256" key="5">
    <source>
        <dbReference type="ARBA" id="ARBA00022884"/>
    </source>
</evidence>
<keyword evidence="3 6" id="KW-0347">Helicase</keyword>
<comment type="domain">
    <text evidence="6">The Q motif is unique to and characteristic of the DEAD box family of RNA helicases and controls ATP binding and hydrolysis.</text>
</comment>
<evidence type="ECO:0000313" key="10">
    <source>
        <dbReference type="Proteomes" id="UP000008827"/>
    </source>
</evidence>
<evidence type="ECO:0000313" key="9">
    <source>
        <dbReference type="EnsemblPlants" id="KRH33480"/>
    </source>
</evidence>
<dbReference type="Proteomes" id="UP000008827">
    <property type="component" value="Chromosome 10"/>
</dbReference>
<dbReference type="GO" id="GO:0005524">
    <property type="term" value="F:ATP binding"/>
    <property type="evidence" value="ECO:0007669"/>
    <property type="project" value="UniProtKB-UniRule"/>
</dbReference>
<keyword evidence="1 6" id="KW-0547">Nucleotide-binding</keyword>
<keyword evidence="2 6" id="KW-0378">Hydrolase</keyword>
<evidence type="ECO:0000256" key="3">
    <source>
        <dbReference type="ARBA" id="ARBA00022806"/>
    </source>
</evidence>
<dbReference type="InterPro" id="IPR027417">
    <property type="entry name" value="P-loop_NTPase"/>
</dbReference>
<keyword evidence="5 6" id="KW-0694">RNA-binding</keyword>
<keyword evidence="4 6" id="KW-0067">ATP-binding</keyword>
<dbReference type="InterPro" id="IPR014001">
    <property type="entry name" value="Helicase_ATP-bd"/>
</dbReference>
<feature type="domain" description="Helicase ATP-binding" evidence="7">
    <location>
        <begin position="4"/>
        <end position="149"/>
    </location>
</feature>
<dbReference type="STRING" id="3847.A0A0R0I0S6"/>
<evidence type="ECO:0000313" key="8">
    <source>
        <dbReference type="EMBL" id="KRH33480.1"/>
    </source>
</evidence>
<dbReference type="SMART" id="SM00487">
    <property type="entry name" value="DEXDc"/>
    <property type="match status" value="1"/>
</dbReference>
<organism evidence="8">
    <name type="scientific">Glycine max</name>
    <name type="common">Soybean</name>
    <name type="synonym">Glycine hispida</name>
    <dbReference type="NCBI Taxonomy" id="3847"/>
    <lineage>
        <taxon>Eukaryota</taxon>
        <taxon>Viridiplantae</taxon>
        <taxon>Streptophyta</taxon>
        <taxon>Embryophyta</taxon>
        <taxon>Tracheophyta</taxon>
        <taxon>Spermatophyta</taxon>
        <taxon>Magnoliopsida</taxon>
        <taxon>eudicotyledons</taxon>
        <taxon>Gunneridae</taxon>
        <taxon>Pentapetalae</taxon>
        <taxon>rosids</taxon>
        <taxon>fabids</taxon>
        <taxon>Fabales</taxon>
        <taxon>Fabaceae</taxon>
        <taxon>Papilionoideae</taxon>
        <taxon>50 kb inversion clade</taxon>
        <taxon>NPAAA clade</taxon>
        <taxon>indigoferoid/millettioid clade</taxon>
        <taxon>Phaseoleae</taxon>
        <taxon>Glycine</taxon>
        <taxon>Glycine subgen. Soja</taxon>
    </lineage>
</organism>